<keyword evidence="2 8" id="KW-0963">Cytoplasm</keyword>
<dbReference type="SUPFAM" id="SSF52540">
    <property type="entry name" value="P-loop containing nucleoside triphosphate hydrolases"/>
    <property type="match status" value="1"/>
</dbReference>
<dbReference type="GO" id="GO:0003688">
    <property type="term" value="F:DNA replication origin binding"/>
    <property type="evidence" value="ECO:0007669"/>
    <property type="project" value="UniProtKB-UniRule"/>
</dbReference>
<evidence type="ECO:0000256" key="2">
    <source>
        <dbReference type="ARBA" id="ARBA00022490"/>
    </source>
</evidence>
<feature type="region of interest" description="Domain I, interacts with DnaA modulators" evidence="8">
    <location>
        <begin position="1"/>
        <end position="101"/>
    </location>
</feature>
<dbReference type="PANTHER" id="PTHR30050:SF2">
    <property type="entry name" value="CHROMOSOMAL REPLICATION INITIATOR PROTEIN DNAA"/>
    <property type="match status" value="1"/>
</dbReference>
<keyword evidence="5 8" id="KW-0067">ATP-binding</keyword>
<feature type="binding site" evidence="8">
    <location>
        <position position="157"/>
    </location>
    <ligand>
        <name>ATP</name>
        <dbReference type="ChEBI" id="CHEBI:30616"/>
    </ligand>
</feature>
<dbReference type="CDD" id="cd00009">
    <property type="entry name" value="AAA"/>
    <property type="match status" value="1"/>
</dbReference>
<feature type="domain" description="Chromosomal replication initiator DnaA C-terminal" evidence="13">
    <location>
        <begin position="376"/>
        <end position="444"/>
    </location>
</feature>
<organism evidence="14">
    <name type="scientific">Christensenella massiliensis</name>
    <dbReference type="NCBI Taxonomy" id="1805714"/>
    <lineage>
        <taxon>Bacteria</taxon>
        <taxon>Bacillati</taxon>
        <taxon>Bacillota</taxon>
        <taxon>Clostridia</taxon>
        <taxon>Christensenellales</taxon>
        <taxon>Christensenellaceae</taxon>
        <taxon>Christensenella</taxon>
    </lineage>
</organism>
<evidence type="ECO:0000256" key="9">
    <source>
        <dbReference type="NCBIfam" id="TIGR00362"/>
    </source>
</evidence>
<dbReference type="InterPro" id="IPR003593">
    <property type="entry name" value="AAA+_ATPase"/>
</dbReference>
<dbReference type="HAMAP" id="MF_00377">
    <property type="entry name" value="DnaA_bact"/>
    <property type="match status" value="1"/>
</dbReference>
<dbReference type="PROSITE" id="PS01008">
    <property type="entry name" value="DNAA"/>
    <property type="match status" value="1"/>
</dbReference>
<dbReference type="GO" id="GO:0005737">
    <property type="term" value="C:cytoplasm"/>
    <property type="evidence" value="ECO:0007669"/>
    <property type="project" value="UniProtKB-SubCell"/>
</dbReference>
<dbReference type="Pfam" id="PF11638">
    <property type="entry name" value="DnaA_N"/>
    <property type="match status" value="1"/>
</dbReference>
<dbReference type="Gene3D" id="3.40.50.300">
    <property type="entry name" value="P-loop containing nucleotide triphosphate hydrolases"/>
    <property type="match status" value="1"/>
</dbReference>
<dbReference type="NCBIfam" id="TIGR00362">
    <property type="entry name" value="DnaA"/>
    <property type="match status" value="1"/>
</dbReference>
<evidence type="ECO:0000256" key="10">
    <source>
        <dbReference type="RuleBase" id="RU000577"/>
    </source>
</evidence>
<dbReference type="InterPro" id="IPR038454">
    <property type="entry name" value="DnaA_N_sf"/>
</dbReference>
<dbReference type="InterPro" id="IPR018312">
    <property type="entry name" value="Chromosome_initiator_DnaA_CS"/>
</dbReference>
<feature type="binding site" evidence="8">
    <location>
        <position position="161"/>
    </location>
    <ligand>
        <name>ATP</name>
        <dbReference type="ChEBI" id="CHEBI:30616"/>
    </ligand>
</feature>
<dbReference type="InterPro" id="IPR024633">
    <property type="entry name" value="DnaA_N_dom"/>
</dbReference>
<dbReference type="SMART" id="SM00382">
    <property type="entry name" value="AAA"/>
    <property type="match status" value="1"/>
</dbReference>
<evidence type="ECO:0000256" key="7">
    <source>
        <dbReference type="ARBA" id="ARBA00023125"/>
    </source>
</evidence>
<dbReference type="Gene3D" id="1.10.8.60">
    <property type="match status" value="1"/>
</dbReference>
<evidence type="ECO:0000313" key="14">
    <source>
        <dbReference type="EMBL" id="XCC61510.1"/>
    </source>
</evidence>
<dbReference type="InterPro" id="IPR013159">
    <property type="entry name" value="DnaA_C"/>
</dbReference>
<feature type="domain" description="AAA+ ATPase" evidence="12">
    <location>
        <begin position="146"/>
        <end position="281"/>
    </location>
</feature>
<proteinExistence type="inferred from homology"/>
<evidence type="ECO:0000256" key="6">
    <source>
        <dbReference type="ARBA" id="ARBA00023121"/>
    </source>
</evidence>
<dbReference type="InterPro" id="IPR001957">
    <property type="entry name" value="Chromosome_initiator_DnaA"/>
</dbReference>
<dbReference type="GO" id="GO:0005524">
    <property type="term" value="F:ATP binding"/>
    <property type="evidence" value="ECO:0007669"/>
    <property type="project" value="UniProtKB-UniRule"/>
</dbReference>
<sequence length="467" mass="54222">MSVFNVLWEKTLNYLEEDLPMFQFNVWIKELKPVHEENGTYYFEVSSPMHKNLMEEKYAEKIRLTMQLAYEELYGVPGADIRPEFITPQDSIKLNIDEKKTQPEKREHANKTNLNPHYTFDTFVVGEANKFANAAALAVAQAPGQAYNPLFLYGGVGLGKTHLMHAVGNQILQDNPEAEIVYVTSETFMNELIRMIQLTNNRANIDLREQFRRKYRNIDVLLIDDIQFIAGKDVAQDEFFHTFNALRDMNKQIVISSDRPPKEMEKLEERMRCRFEWGLIADIKMPDYETRVAILLKKVQALRAMNPAVLPIRDDALHYIAQQKNSNIRTLEGALQKVIMYAELHKDSFPSGEIDALVAQKALEDFFSSPSVRSITPKSVVDVVCEYFDVREEDIRGQKRNREYVFPRQIAMFILRDLTDHSYSRIAEFFGRDHSTIMHAEEKIKKQMKDDPELKKVVEDIEAKIKG</sequence>
<comment type="similarity">
    <text evidence="1 8 11">Belongs to the DnaA family.</text>
</comment>
<dbReference type="EMBL" id="CP117826">
    <property type="protein sequence ID" value="XCC61510.1"/>
    <property type="molecule type" value="Genomic_DNA"/>
</dbReference>
<dbReference type="Gene3D" id="1.10.1750.10">
    <property type="match status" value="1"/>
</dbReference>
<keyword evidence="6 8" id="KW-0446">Lipid-binding</keyword>
<feature type="region of interest" description="Domain IV, binds dsDNA" evidence="8">
    <location>
        <begin position="343"/>
        <end position="467"/>
    </location>
</feature>
<dbReference type="PANTHER" id="PTHR30050">
    <property type="entry name" value="CHROMOSOMAL REPLICATION INITIATOR PROTEIN DNAA"/>
    <property type="match status" value="1"/>
</dbReference>
<evidence type="ECO:0000259" key="12">
    <source>
        <dbReference type="SMART" id="SM00382"/>
    </source>
</evidence>
<evidence type="ECO:0000259" key="13">
    <source>
        <dbReference type="SMART" id="SM00760"/>
    </source>
</evidence>
<evidence type="ECO:0000256" key="5">
    <source>
        <dbReference type="ARBA" id="ARBA00022840"/>
    </source>
</evidence>
<keyword evidence="4 8" id="KW-0547">Nucleotide-binding</keyword>
<evidence type="ECO:0000256" key="8">
    <source>
        <dbReference type="HAMAP-Rule" id="MF_00377"/>
    </source>
</evidence>
<dbReference type="FunFam" id="3.40.50.300:FF:000668">
    <property type="entry name" value="Chromosomal replication initiator protein DnaA"/>
    <property type="match status" value="1"/>
</dbReference>
<comment type="subunit">
    <text evidence="8">Oligomerizes as a right-handed, spiral filament on DNA at oriC.</text>
</comment>
<dbReference type="GO" id="GO:0008289">
    <property type="term" value="F:lipid binding"/>
    <property type="evidence" value="ECO:0007669"/>
    <property type="project" value="UniProtKB-KW"/>
</dbReference>
<dbReference type="GO" id="GO:0006270">
    <property type="term" value="P:DNA replication initiation"/>
    <property type="evidence" value="ECO:0007669"/>
    <property type="project" value="UniProtKB-UniRule"/>
</dbReference>
<accession>A0AAU8A5X6</accession>
<dbReference type="RefSeq" id="WP_079546327.1">
    <property type="nucleotide sequence ID" value="NZ_CP117826.1"/>
</dbReference>
<dbReference type="PRINTS" id="PR00051">
    <property type="entry name" value="DNAA"/>
</dbReference>
<evidence type="ECO:0000256" key="11">
    <source>
        <dbReference type="RuleBase" id="RU004227"/>
    </source>
</evidence>
<dbReference type="GO" id="GO:0006275">
    <property type="term" value="P:regulation of DNA replication"/>
    <property type="evidence" value="ECO:0007669"/>
    <property type="project" value="UniProtKB-UniRule"/>
</dbReference>
<dbReference type="SMART" id="SM00760">
    <property type="entry name" value="Bac_DnaA_C"/>
    <property type="match status" value="1"/>
</dbReference>
<dbReference type="InterPro" id="IPR013317">
    <property type="entry name" value="DnaA_dom"/>
</dbReference>
<comment type="subcellular location">
    <subcellularLocation>
        <location evidence="8">Cytoplasm</location>
    </subcellularLocation>
</comment>
<keyword evidence="3 8" id="KW-0235">DNA replication</keyword>
<gene>
    <name evidence="8 14" type="primary">dnaA</name>
    <name evidence="14" type="ORF">PUP29_08195</name>
</gene>
<comment type="domain">
    <text evidence="8">Domain I is involved in oligomerization and binding regulators, domain II is flexibile and of varying length in different bacteria, domain III forms the AAA+ region, while domain IV binds dsDNA.</text>
</comment>
<dbReference type="GO" id="GO:0005886">
    <property type="term" value="C:plasma membrane"/>
    <property type="evidence" value="ECO:0007669"/>
    <property type="project" value="TreeGrafter"/>
</dbReference>
<comment type="function">
    <text evidence="8 10">Plays an essential role in the initiation and regulation of chromosomal replication. ATP-DnaA binds to the origin of replication (oriC) to initiate formation of the DNA replication initiation complex once per cell cycle. Binds the DnaA box (a 9 base pair repeat at the origin) and separates the double-stranded (ds)DNA. Forms a right-handed helical filament on oriC DNA; dsDNA binds to the exterior of the filament while single-stranded (ss)DNA is stabiized in the filament's interior. The ATP-DnaA-oriC complex binds and stabilizes one strand of the AT-rich DNA unwinding element (DUE), permitting loading of DNA polymerase. After initiation quickly degrades to an ADP-DnaA complex that is not apt for DNA replication. Binds acidic phospholipids.</text>
</comment>
<dbReference type="InterPro" id="IPR010921">
    <property type="entry name" value="Trp_repressor/repl_initiator"/>
</dbReference>
<dbReference type="CDD" id="cd06571">
    <property type="entry name" value="Bac_DnaA_C"/>
    <property type="match status" value="1"/>
</dbReference>
<feature type="binding site" evidence="8">
    <location>
        <position position="160"/>
    </location>
    <ligand>
        <name>ATP</name>
        <dbReference type="ChEBI" id="CHEBI:30616"/>
    </ligand>
</feature>
<dbReference type="SUPFAM" id="SSF48295">
    <property type="entry name" value="TrpR-like"/>
    <property type="match status" value="1"/>
</dbReference>
<dbReference type="InterPro" id="IPR027417">
    <property type="entry name" value="P-loop_NTPase"/>
</dbReference>
<dbReference type="InterPro" id="IPR020591">
    <property type="entry name" value="Chromosome_initiator_DnaA-like"/>
</dbReference>
<evidence type="ECO:0000256" key="3">
    <source>
        <dbReference type="ARBA" id="ARBA00022705"/>
    </source>
</evidence>
<protein>
    <recommendedName>
        <fullName evidence="8 9">Chromosomal replication initiator protein DnaA</fullName>
    </recommendedName>
</protein>
<comment type="caution">
    <text evidence="8">Lacks conserved residue(s) required for the propagation of feature annotation.</text>
</comment>
<dbReference type="Pfam" id="PF00308">
    <property type="entry name" value="Bac_DnaA"/>
    <property type="match status" value="1"/>
</dbReference>
<reference evidence="14" key="1">
    <citation type="submission" date="2023-02" db="EMBL/GenBank/DDBJ databases">
        <title>Gut commensal Christensenella minuta modulates host metabolism via a new class of secondary bile acids.</title>
        <authorList>
            <person name="Liu C."/>
        </authorList>
    </citation>
    <scope>NUCLEOTIDE SEQUENCE</scope>
    <source>
        <strain evidence="14">CA70</strain>
    </source>
</reference>
<keyword evidence="7 8" id="KW-0238">DNA-binding</keyword>
<feature type="binding site" evidence="8">
    <location>
        <position position="159"/>
    </location>
    <ligand>
        <name>ATP</name>
        <dbReference type="ChEBI" id="CHEBI:30616"/>
    </ligand>
</feature>
<name>A0AAU8A5X6_9FIRM</name>
<dbReference type="AlphaFoldDB" id="A0AAU8A5X6"/>
<dbReference type="Pfam" id="PF08299">
    <property type="entry name" value="Bac_DnaA_C"/>
    <property type="match status" value="1"/>
</dbReference>
<evidence type="ECO:0000256" key="1">
    <source>
        <dbReference type="ARBA" id="ARBA00006583"/>
    </source>
</evidence>
<dbReference type="Gene3D" id="3.30.300.180">
    <property type="match status" value="1"/>
</dbReference>
<evidence type="ECO:0000256" key="4">
    <source>
        <dbReference type="ARBA" id="ARBA00022741"/>
    </source>
</evidence>